<dbReference type="EMBL" id="JAARMV010000001">
    <property type="protein sequence ID" value="MBC2370467.1"/>
    <property type="molecule type" value="Genomic_DNA"/>
</dbReference>
<keyword evidence="1" id="KW-0472">Membrane</keyword>
<comment type="caution">
    <text evidence="3">The sequence shown here is derived from an EMBL/GenBank/DDBJ whole genome shotgun (WGS) entry which is preliminary data.</text>
</comment>
<organism evidence="3 4">
    <name type="scientific">Listeria booriae</name>
    <dbReference type="NCBI Taxonomy" id="1552123"/>
    <lineage>
        <taxon>Bacteria</taxon>
        <taxon>Bacillati</taxon>
        <taxon>Bacillota</taxon>
        <taxon>Bacilli</taxon>
        <taxon>Bacillales</taxon>
        <taxon>Listeriaceae</taxon>
        <taxon>Listeria</taxon>
    </lineage>
</organism>
<feature type="transmembrane region" description="Helical" evidence="1">
    <location>
        <begin position="12"/>
        <end position="41"/>
    </location>
</feature>
<keyword evidence="1" id="KW-1133">Transmembrane helix</keyword>
<dbReference type="Pfam" id="PF25842">
    <property type="entry name" value="NfeD_TM"/>
    <property type="match status" value="1"/>
</dbReference>
<dbReference type="AlphaFoldDB" id="A0A7X1DPM4"/>
<accession>A0A7X1DPM4</accession>
<evidence type="ECO:0000259" key="2">
    <source>
        <dbReference type="Pfam" id="PF25842"/>
    </source>
</evidence>
<evidence type="ECO:0000313" key="3">
    <source>
        <dbReference type="EMBL" id="MBC2370467.1"/>
    </source>
</evidence>
<dbReference type="Gene3D" id="2.40.50.140">
    <property type="entry name" value="Nucleic acid-binding proteins"/>
    <property type="match status" value="1"/>
</dbReference>
<feature type="transmembrane region" description="Helical" evidence="1">
    <location>
        <begin position="77"/>
        <end position="98"/>
    </location>
</feature>
<reference evidence="3 4" key="1">
    <citation type="submission" date="2020-03" db="EMBL/GenBank/DDBJ databases">
        <title>Soil Listeria distribution.</title>
        <authorList>
            <person name="Liao J."/>
            <person name="Wiedmann M."/>
        </authorList>
    </citation>
    <scope>NUCLEOTIDE SEQUENCE [LARGE SCALE GENOMIC DNA]</scope>
    <source>
        <strain evidence="3 4">FSL L7-1850</strain>
    </source>
</reference>
<name>A0A7X1DPM4_9LIST</name>
<feature type="transmembrane region" description="Helical" evidence="1">
    <location>
        <begin position="47"/>
        <end position="65"/>
    </location>
</feature>
<evidence type="ECO:0000313" key="4">
    <source>
        <dbReference type="Proteomes" id="UP000546244"/>
    </source>
</evidence>
<evidence type="ECO:0000256" key="1">
    <source>
        <dbReference type="SAM" id="Phobius"/>
    </source>
</evidence>
<sequence length="181" mass="19521">MTLFGYPIETVYFTVMLVVGIIILIDVLTALIFSVGIISFVLDLLPIPGSVLLYFLGFASVTGYLGERYTSFSSVTILIAAIIIGIIFSSILYFGIFLPLSRTSDSIAYATKDLEGKTATVITSIPKDGFGEVIIEMNAGNISKAAKSDENVPIAQNETVLVLDATDSFVTVVPYEPFLKL</sequence>
<dbReference type="Proteomes" id="UP000546244">
    <property type="component" value="Unassembled WGS sequence"/>
</dbReference>
<feature type="domain" description="Membrane protein NfeD2 N-terminal transmembrane" evidence="2">
    <location>
        <begin position="1"/>
        <end position="103"/>
    </location>
</feature>
<proteinExistence type="predicted"/>
<dbReference type="InterPro" id="IPR012340">
    <property type="entry name" value="NA-bd_OB-fold"/>
</dbReference>
<dbReference type="InterPro" id="IPR058653">
    <property type="entry name" value="NfeD2_TM"/>
</dbReference>
<protein>
    <recommendedName>
        <fullName evidence="2">Membrane protein NfeD2 N-terminal transmembrane domain-containing protein</fullName>
    </recommendedName>
</protein>
<keyword evidence="1" id="KW-0812">Transmembrane</keyword>
<dbReference type="RefSeq" id="WP_185617779.1">
    <property type="nucleotide sequence ID" value="NZ_JAARMV010000001.1"/>
</dbReference>
<gene>
    <name evidence="3" type="ORF">HBP98_00450</name>
</gene>